<feature type="transmembrane region" description="Helical" evidence="7">
    <location>
        <begin position="319"/>
        <end position="341"/>
    </location>
</feature>
<keyword evidence="3" id="KW-1003">Cell membrane</keyword>
<accession>A0ABN6FCY8</accession>
<feature type="compositionally biased region" description="Basic and acidic residues" evidence="8">
    <location>
        <begin position="39"/>
        <end position="49"/>
    </location>
</feature>
<dbReference type="Pfam" id="PF00528">
    <property type="entry name" value="BPD_transp_1"/>
    <property type="match status" value="1"/>
</dbReference>
<feature type="compositionally biased region" description="Basic and acidic residues" evidence="8">
    <location>
        <begin position="1"/>
        <end position="10"/>
    </location>
</feature>
<organism evidence="10 11">
    <name type="scientific">Sinomonas cyclohexanicum</name>
    <name type="common">Corynebacterium cyclohexanicum</name>
    <dbReference type="NCBI Taxonomy" id="322009"/>
    <lineage>
        <taxon>Bacteria</taxon>
        <taxon>Bacillati</taxon>
        <taxon>Actinomycetota</taxon>
        <taxon>Actinomycetes</taxon>
        <taxon>Micrococcales</taxon>
        <taxon>Micrococcaceae</taxon>
        <taxon>Sinomonas</taxon>
    </lineage>
</organism>
<keyword evidence="4 7" id="KW-0812">Transmembrane</keyword>
<dbReference type="InterPro" id="IPR000515">
    <property type="entry name" value="MetI-like"/>
</dbReference>
<evidence type="ECO:0000256" key="7">
    <source>
        <dbReference type="RuleBase" id="RU363032"/>
    </source>
</evidence>
<protein>
    <submittedName>
        <fullName evidence="10">ABC transporter permease</fullName>
    </submittedName>
</protein>
<comment type="similarity">
    <text evidence="7">Belongs to the binding-protein-dependent transport system permease family.</text>
</comment>
<gene>
    <name evidence="10" type="ORF">SCMU_04200</name>
</gene>
<dbReference type="PANTHER" id="PTHR43005:SF1">
    <property type="entry name" value="SPERMIDINE_PUTRESCINE TRANSPORT SYSTEM PERMEASE PROTEIN"/>
    <property type="match status" value="1"/>
</dbReference>
<comment type="subcellular location">
    <subcellularLocation>
        <location evidence="1 7">Cell membrane</location>
        <topology evidence="1 7">Multi-pass membrane protein</topology>
    </subcellularLocation>
</comment>
<dbReference type="EMBL" id="AP024525">
    <property type="protein sequence ID" value="BCT74578.1"/>
    <property type="molecule type" value="Genomic_DNA"/>
</dbReference>
<dbReference type="Proteomes" id="UP001319861">
    <property type="component" value="Chromosome"/>
</dbReference>
<keyword evidence="2 7" id="KW-0813">Transport</keyword>
<evidence type="ECO:0000256" key="5">
    <source>
        <dbReference type="ARBA" id="ARBA00022989"/>
    </source>
</evidence>
<evidence type="ECO:0000256" key="2">
    <source>
        <dbReference type="ARBA" id="ARBA00022448"/>
    </source>
</evidence>
<evidence type="ECO:0000256" key="4">
    <source>
        <dbReference type="ARBA" id="ARBA00022692"/>
    </source>
</evidence>
<proteinExistence type="inferred from homology"/>
<evidence type="ECO:0000313" key="11">
    <source>
        <dbReference type="Proteomes" id="UP001319861"/>
    </source>
</evidence>
<evidence type="ECO:0000256" key="1">
    <source>
        <dbReference type="ARBA" id="ARBA00004651"/>
    </source>
</evidence>
<dbReference type="InterPro" id="IPR035906">
    <property type="entry name" value="MetI-like_sf"/>
</dbReference>
<evidence type="ECO:0000259" key="9">
    <source>
        <dbReference type="PROSITE" id="PS50928"/>
    </source>
</evidence>
<name>A0ABN6FCY8_SINCY</name>
<dbReference type="CDD" id="cd06261">
    <property type="entry name" value="TM_PBP2"/>
    <property type="match status" value="1"/>
</dbReference>
<keyword evidence="5 7" id="KW-1133">Transmembrane helix</keyword>
<feature type="transmembrane region" description="Helical" evidence="7">
    <location>
        <begin position="172"/>
        <end position="197"/>
    </location>
</feature>
<feature type="compositionally biased region" description="Polar residues" evidence="8">
    <location>
        <begin position="13"/>
        <end position="24"/>
    </location>
</feature>
<evidence type="ECO:0000313" key="10">
    <source>
        <dbReference type="EMBL" id="BCT74578.1"/>
    </source>
</evidence>
<keyword evidence="11" id="KW-1185">Reference proteome</keyword>
<keyword evidence="6 7" id="KW-0472">Membrane</keyword>
<dbReference type="Gene3D" id="1.10.3720.10">
    <property type="entry name" value="MetI-like"/>
    <property type="match status" value="1"/>
</dbReference>
<evidence type="ECO:0000256" key="3">
    <source>
        <dbReference type="ARBA" id="ARBA00022475"/>
    </source>
</evidence>
<feature type="transmembrane region" description="Helical" evidence="7">
    <location>
        <begin position="56"/>
        <end position="77"/>
    </location>
</feature>
<evidence type="ECO:0000256" key="6">
    <source>
        <dbReference type="ARBA" id="ARBA00023136"/>
    </source>
</evidence>
<sequence length="355" mass="38826">MDGPASEKRRTAPFSTGVTMSTQVPPRPTEKAASAETHQLPKRESADRKQITQGRWASTLLLPTLILLAVVIIYPVVNAIIMSFQKDANLNPATGLFEQGGPAGFSNYTDWLLQQCSGQPCPPGTLGSQFWGAMATTFFFAIVTVVIETVLGFWMAVIMARTFRGRTAIRAAVLVPWAIPTAVTAKLWFFIFAFDGIANKLFGTQILWTGSEWPARWAIIISDVWKTTPFMALLILAGLQLIPDEVYEAAKVDGANSWQRFTQITLPLVRPALMVAILFRMLDALRMYDLPAIMTQGANNTTTLSILVVDQIRQGFNSAAALSTITFLVIFIVAFIFVRFLGANAVGAATSSGRK</sequence>
<reference evidence="10 11" key="1">
    <citation type="journal article" date="2021" name="J. Biosci. Bioeng.">
        <title>Identification and characterization of a chc gene cluster responsible for the aromatization pathway of cyclohexanecarboxylate degradation in Sinomonas cyclohexanicum ATCC 51369.</title>
        <authorList>
            <person name="Yamamoto T."/>
            <person name="Hasegawa Y."/>
            <person name="Lau P.C.K."/>
            <person name="Iwaki H."/>
        </authorList>
    </citation>
    <scope>NUCLEOTIDE SEQUENCE [LARGE SCALE GENOMIC DNA]</scope>
    <source>
        <strain evidence="10 11">ATCC 51369</strain>
    </source>
</reference>
<feature type="domain" description="ABC transmembrane type-1" evidence="9">
    <location>
        <begin position="134"/>
        <end position="337"/>
    </location>
</feature>
<dbReference type="PANTHER" id="PTHR43005">
    <property type="entry name" value="BLR7065 PROTEIN"/>
    <property type="match status" value="1"/>
</dbReference>
<evidence type="ECO:0000256" key="8">
    <source>
        <dbReference type="SAM" id="MobiDB-lite"/>
    </source>
</evidence>
<feature type="region of interest" description="Disordered" evidence="8">
    <location>
        <begin position="1"/>
        <end position="49"/>
    </location>
</feature>
<feature type="transmembrane region" description="Helical" evidence="7">
    <location>
        <begin position="138"/>
        <end position="160"/>
    </location>
</feature>
<dbReference type="PROSITE" id="PS50928">
    <property type="entry name" value="ABC_TM1"/>
    <property type="match status" value="1"/>
</dbReference>
<dbReference type="SUPFAM" id="SSF161098">
    <property type="entry name" value="MetI-like"/>
    <property type="match status" value="1"/>
</dbReference>